<comment type="function">
    <text evidence="16">Cell surface proteoglycan.</text>
</comment>
<dbReference type="EMBL" id="KB545796">
    <property type="protein sequence ID" value="EMP31372.1"/>
    <property type="molecule type" value="Genomic_DNA"/>
</dbReference>
<dbReference type="eggNOG" id="KOG3821">
    <property type="taxonomic scope" value="Eukaryota"/>
</dbReference>
<keyword evidence="6" id="KW-0964">Secreted</keyword>
<keyword evidence="11" id="KW-1015">Disulfide bond</keyword>
<keyword evidence="14 16" id="KW-0449">Lipoprotein</keyword>
<dbReference type="PANTHER" id="PTHR10822:SF8">
    <property type="entry name" value="GLYPICAN-1"/>
    <property type="match status" value="1"/>
</dbReference>
<evidence type="ECO:0000256" key="1">
    <source>
        <dbReference type="ARBA" id="ARBA00004239"/>
    </source>
</evidence>
<evidence type="ECO:0000256" key="3">
    <source>
        <dbReference type="ARBA" id="ARBA00010260"/>
    </source>
</evidence>
<dbReference type="Proteomes" id="UP000031443">
    <property type="component" value="Unassembled WGS sequence"/>
</dbReference>
<evidence type="ECO:0000313" key="17">
    <source>
        <dbReference type="EMBL" id="EMP31372.1"/>
    </source>
</evidence>
<dbReference type="GO" id="GO:0040037">
    <property type="term" value="P:negative regulation of fibroblast growth factor receptor signaling pathway"/>
    <property type="evidence" value="ECO:0007669"/>
    <property type="project" value="TreeGrafter"/>
</dbReference>
<dbReference type="GO" id="GO:0045202">
    <property type="term" value="C:synapse"/>
    <property type="evidence" value="ECO:0007669"/>
    <property type="project" value="TreeGrafter"/>
</dbReference>
<dbReference type="Pfam" id="PF01153">
    <property type="entry name" value="Glypican"/>
    <property type="match status" value="1"/>
</dbReference>
<keyword evidence="10 16" id="KW-0472">Membrane</keyword>
<evidence type="ECO:0000256" key="16">
    <source>
        <dbReference type="RuleBase" id="RU003519"/>
    </source>
</evidence>
<dbReference type="GO" id="GO:0017134">
    <property type="term" value="F:fibroblast growth factor binding"/>
    <property type="evidence" value="ECO:0007669"/>
    <property type="project" value="TreeGrafter"/>
</dbReference>
<evidence type="ECO:0000256" key="7">
    <source>
        <dbReference type="ARBA" id="ARBA00022622"/>
    </source>
</evidence>
<keyword evidence="18" id="KW-1185">Reference proteome</keyword>
<keyword evidence="9 16" id="KW-0654">Proteoglycan</keyword>
<dbReference type="AlphaFoldDB" id="M7BTB2"/>
<dbReference type="PANTHER" id="PTHR10822">
    <property type="entry name" value="GLYPICAN"/>
    <property type="match status" value="1"/>
</dbReference>
<dbReference type="GO" id="GO:1905475">
    <property type="term" value="P:regulation of protein localization to membrane"/>
    <property type="evidence" value="ECO:0007669"/>
    <property type="project" value="TreeGrafter"/>
</dbReference>
<evidence type="ECO:0000256" key="8">
    <source>
        <dbReference type="ARBA" id="ARBA00022729"/>
    </source>
</evidence>
<keyword evidence="12" id="KW-0325">Glycoprotein</keyword>
<evidence type="ECO:0000256" key="13">
    <source>
        <dbReference type="ARBA" id="ARBA00023207"/>
    </source>
</evidence>
<dbReference type="GO" id="GO:0005886">
    <property type="term" value="C:plasma membrane"/>
    <property type="evidence" value="ECO:0007669"/>
    <property type="project" value="UniProtKB-SubCell"/>
</dbReference>
<name>M7BTB2_CHEMY</name>
<evidence type="ECO:0000256" key="10">
    <source>
        <dbReference type="ARBA" id="ARBA00023136"/>
    </source>
</evidence>
<dbReference type="GO" id="GO:0009986">
    <property type="term" value="C:cell surface"/>
    <property type="evidence" value="ECO:0007669"/>
    <property type="project" value="TreeGrafter"/>
</dbReference>
<evidence type="ECO:0000256" key="2">
    <source>
        <dbReference type="ARBA" id="ARBA00004609"/>
    </source>
</evidence>
<reference evidence="18" key="1">
    <citation type="journal article" date="2013" name="Nat. Genet.">
        <title>The draft genomes of soft-shell turtle and green sea turtle yield insights into the development and evolution of the turtle-specific body plan.</title>
        <authorList>
            <person name="Wang Z."/>
            <person name="Pascual-Anaya J."/>
            <person name="Zadissa A."/>
            <person name="Li W."/>
            <person name="Niimura Y."/>
            <person name="Huang Z."/>
            <person name="Li C."/>
            <person name="White S."/>
            <person name="Xiong Z."/>
            <person name="Fang D."/>
            <person name="Wang B."/>
            <person name="Ming Y."/>
            <person name="Chen Y."/>
            <person name="Zheng Y."/>
            <person name="Kuraku S."/>
            <person name="Pignatelli M."/>
            <person name="Herrero J."/>
            <person name="Beal K."/>
            <person name="Nozawa M."/>
            <person name="Li Q."/>
            <person name="Wang J."/>
            <person name="Zhang H."/>
            <person name="Yu L."/>
            <person name="Shigenobu S."/>
            <person name="Wang J."/>
            <person name="Liu J."/>
            <person name="Flicek P."/>
            <person name="Searle S."/>
            <person name="Wang J."/>
            <person name="Kuratani S."/>
            <person name="Yin Y."/>
            <person name="Aken B."/>
            <person name="Zhang G."/>
            <person name="Irie N."/>
        </authorList>
    </citation>
    <scope>NUCLEOTIDE SEQUENCE [LARGE SCALE GENOMIC DNA]</scope>
</reference>
<sequence length="254" mass="29359">MHECDTQGGATADPTETTKAKISNRCARLEWNGYEQHILKNNSYENQFIKLMIEEGLAHRENFGKCAATKSGPSTGLLRLEEDKDVYKRDLHSDLPCYFQDLLNKSEKALYDTFPSTYGELYSQNIKLFKDLYSELRRYYRGSNINLEEALNEFWTRLLERLFKLMNPQYHITDEYLDCMVKHSEQHKPFGEIPRDLKLKATRAFIAVRSYVQGLSVGSDVVRKVSQIGIDWAAAMQGSDTADETQHHDCLEHC</sequence>
<evidence type="ECO:0000256" key="6">
    <source>
        <dbReference type="ARBA" id="ARBA00022525"/>
    </source>
</evidence>
<dbReference type="GO" id="GO:0005576">
    <property type="term" value="C:extracellular region"/>
    <property type="evidence" value="ECO:0007669"/>
    <property type="project" value="UniProtKB-SubCell"/>
</dbReference>
<keyword evidence="7 16" id="KW-0336">GPI-anchor</keyword>
<comment type="subcellular location">
    <subcellularLocation>
        <location evidence="2 16">Cell membrane</location>
        <topology evidence="2 16">Lipid-anchor</topology>
        <topology evidence="2 16">GPI-anchor</topology>
    </subcellularLocation>
    <subcellularLocation>
        <location evidence="1">Secreted</location>
        <location evidence="1">Extracellular space</location>
    </subcellularLocation>
</comment>
<keyword evidence="5" id="KW-1003">Cell membrane</keyword>
<keyword evidence="13 16" id="KW-0357">Heparan sulfate</keyword>
<dbReference type="STRING" id="8469.M7BTB2"/>
<evidence type="ECO:0000256" key="12">
    <source>
        <dbReference type="ARBA" id="ARBA00023180"/>
    </source>
</evidence>
<evidence type="ECO:0000256" key="14">
    <source>
        <dbReference type="ARBA" id="ARBA00023288"/>
    </source>
</evidence>
<evidence type="ECO:0000256" key="5">
    <source>
        <dbReference type="ARBA" id="ARBA00022475"/>
    </source>
</evidence>
<gene>
    <name evidence="17" type="ORF">UY3_11501</name>
</gene>
<evidence type="ECO:0000256" key="11">
    <source>
        <dbReference type="ARBA" id="ARBA00023157"/>
    </source>
</evidence>
<protein>
    <recommendedName>
        <fullName evidence="4">Glypican-1</fullName>
    </recommendedName>
</protein>
<evidence type="ECO:0000256" key="4">
    <source>
        <dbReference type="ARBA" id="ARBA00014714"/>
    </source>
</evidence>
<organism evidence="17 18">
    <name type="scientific">Chelonia mydas</name>
    <name type="common">Green sea-turtle</name>
    <name type="synonym">Chelonia agassizi</name>
    <dbReference type="NCBI Taxonomy" id="8469"/>
    <lineage>
        <taxon>Eukaryota</taxon>
        <taxon>Metazoa</taxon>
        <taxon>Chordata</taxon>
        <taxon>Craniata</taxon>
        <taxon>Vertebrata</taxon>
        <taxon>Euteleostomi</taxon>
        <taxon>Archelosauria</taxon>
        <taxon>Testudinata</taxon>
        <taxon>Testudines</taxon>
        <taxon>Cryptodira</taxon>
        <taxon>Durocryptodira</taxon>
        <taxon>Americhelydia</taxon>
        <taxon>Chelonioidea</taxon>
        <taxon>Cheloniidae</taxon>
        <taxon>Chelonia</taxon>
    </lineage>
</organism>
<evidence type="ECO:0000313" key="18">
    <source>
        <dbReference type="Proteomes" id="UP000031443"/>
    </source>
</evidence>
<dbReference type="InterPro" id="IPR001863">
    <property type="entry name" value="Glypican"/>
</dbReference>
<keyword evidence="8" id="KW-0732">Signal</keyword>
<evidence type="ECO:0000256" key="9">
    <source>
        <dbReference type="ARBA" id="ARBA00022974"/>
    </source>
</evidence>
<evidence type="ECO:0000256" key="15">
    <source>
        <dbReference type="RuleBase" id="RU003518"/>
    </source>
</evidence>
<dbReference type="GO" id="GO:0098552">
    <property type="term" value="C:side of membrane"/>
    <property type="evidence" value="ECO:0007669"/>
    <property type="project" value="UniProtKB-KW"/>
</dbReference>
<proteinExistence type="inferred from homology"/>
<dbReference type="GO" id="GO:0016477">
    <property type="term" value="P:cell migration"/>
    <property type="evidence" value="ECO:0007669"/>
    <property type="project" value="TreeGrafter"/>
</dbReference>
<accession>M7BTB2</accession>
<comment type="similarity">
    <text evidence="3 15">Belongs to the glypican family.</text>
</comment>